<evidence type="ECO:0000256" key="6">
    <source>
        <dbReference type="ARBA" id="ARBA00023098"/>
    </source>
</evidence>
<dbReference type="InterPro" id="IPR010071">
    <property type="entry name" value="AA_adenyl_dom"/>
</dbReference>
<dbReference type="CDD" id="cd19534">
    <property type="entry name" value="E_NRPS"/>
    <property type="match status" value="2"/>
</dbReference>
<dbReference type="InterPro" id="IPR000873">
    <property type="entry name" value="AMP-dep_synth/lig_dom"/>
</dbReference>
<dbReference type="Proteomes" id="UP001176806">
    <property type="component" value="Unassembled WGS sequence"/>
</dbReference>
<dbReference type="InterPro" id="IPR023213">
    <property type="entry name" value="CAT-like_dom_sf"/>
</dbReference>
<keyword evidence="4" id="KW-0677">Repeat</keyword>
<proteinExistence type="predicted"/>
<dbReference type="CDD" id="cd12117">
    <property type="entry name" value="A_NRPS_Srf_like"/>
    <property type="match status" value="1"/>
</dbReference>
<evidence type="ECO:0000256" key="4">
    <source>
        <dbReference type="ARBA" id="ARBA00022737"/>
    </source>
</evidence>
<protein>
    <submittedName>
        <fullName evidence="9">Non-ribosomal peptide synthase/polyketide synthase</fullName>
    </submittedName>
</protein>
<dbReference type="EMBL" id="JAUOEL010000002">
    <property type="protein sequence ID" value="MDO5973609.1"/>
    <property type="molecule type" value="Genomic_DNA"/>
</dbReference>
<organism evidence="9 10">
    <name type="scientific">Flavivirga jejuensis</name>
    <dbReference type="NCBI Taxonomy" id="870487"/>
    <lineage>
        <taxon>Bacteria</taxon>
        <taxon>Pseudomonadati</taxon>
        <taxon>Bacteroidota</taxon>
        <taxon>Flavobacteriia</taxon>
        <taxon>Flavobacteriales</taxon>
        <taxon>Flavobacteriaceae</taxon>
        <taxon>Flavivirga</taxon>
    </lineage>
</organism>
<evidence type="ECO:0000256" key="7">
    <source>
        <dbReference type="SAM" id="MobiDB-lite"/>
    </source>
</evidence>
<dbReference type="InterPro" id="IPR025110">
    <property type="entry name" value="AMP-bd_C"/>
</dbReference>
<dbReference type="Gene3D" id="3.40.50.980">
    <property type="match status" value="10"/>
</dbReference>
<accession>A0ABT8WKC8</accession>
<comment type="caution">
    <text evidence="9">The sequence shown here is derived from an EMBL/GenBank/DDBJ whole genome shotgun (WGS) entry which is preliminary data.</text>
</comment>
<evidence type="ECO:0000313" key="10">
    <source>
        <dbReference type="Proteomes" id="UP001176806"/>
    </source>
</evidence>
<keyword evidence="2" id="KW-0596">Phosphopantetheine</keyword>
<dbReference type="Pfam" id="PF13193">
    <property type="entry name" value="AMP-binding_C"/>
    <property type="match status" value="5"/>
</dbReference>
<dbReference type="Pfam" id="PF23024">
    <property type="entry name" value="AMP-dom_DIP2-like"/>
    <property type="match status" value="1"/>
</dbReference>
<dbReference type="CDD" id="cd05930">
    <property type="entry name" value="A_NRPS"/>
    <property type="match status" value="2"/>
</dbReference>
<keyword evidence="6" id="KW-0443">Lipid metabolism</keyword>
<dbReference type="Pfam" id="PF00550">
    <property type="entry name" value="PP-binding"/>
    <property type="match status" value="6"/>
</dbReference>
<dbReference type="PROSITE" id="PS00455">
    <property type="entry name" value="AMP_BINDING"/>
    <property type="match status" value="6"/>
</dbReference>
<sequence length="6838" mass="777222">MLRTNLSVSKEIFEDKTLVKILEHHVTHTPNKILYRFLENGEEETDSRTYLELYDRATIIASHILEYVKPGNRVLLLYPSGLDFMDAFFGCLLAGVIAVPAFPPQGKRRIGRLEKIVEDCNAMLVLTEEVVYIKNKKWASKEVFSEIKWLETDKLEQKILKDFPDIIPETVAFLQYTSGSTGNPKGVIIDHANVIDNSELFKKCFKNTPDSVGISWLPIYHDMGLIGNIIQAFYVGFELVMMPPTAFVQKPIRWLQAFSNYKGTISCGPNFAYDLCVNQIQKDDLEGIDLSSWRVAINGSEPIRPETFEKFIARYRDYGLREEALFPGYGLAEATLVVSGCLFHTAPVILGLDKKAFSDKEVKIAKKSIETNEVHRIMGNGPVIEGLTVKIVDPDTKKRCDENKIGEVWVSGASVAKGYWQKEAISKEVFQAYIKGGKKTEGPYLRTGDMGFIHNDDLYISGRLKEMMIINGVNHFPQDIERTVQKSSSDLQNNAGVALSISHKGSQQLVIVQEIKRTSILKYDFSIIVKNICDTVYYTHNLLVYGIVLVSPGRIPKTSSGKIQRVATASFYKENTVDGVLERWDSNEANKIQKSNKATEEKAVSLINTPVEKWFKKIIAEQLELSLDQVSLDKSFTELGINSLFGVRLSGMLSEYLNRPFAPTLIFEFPTLRACISSVEKELELEEGNQVEKLSLSHINRKQYKNKIPASFQQKSLWFLDQLGGSEEYHVYKTIKVSGVLDLNILEKVATQLVSRHEVFKTVMFADENGNLFQKLLDEKLFKIRCFNEHDPVCIDQTIQEVVFNPFNLSKDFSFRCAIIEINKEESILIFVIHHIAADGFSEAILLNDFTRLYNAYSKGNEPELIPLQIQYSEYAIWQKNYLKGTFLSNILDYWEERLRGVLPLNLPYDFSSPYPIERKGKTLVFTLDKTLKASLKELAKEEGVTLFMTLLSVFKVLLFRYCGQSDICVGTPIANRHQYELEKLIGYFVNMLAMRNELDSKATFKEVLYQIKQTSLDAYKNQSAPFEEVVKRVAPRRETGISPIYQVIFALQESFDLKKMNLGGLDCVPYQIANATCKYDITCIVDEKGDGLSMILEYDTNRFREETMQRMVLHYENLLHSVIENRDQFITALSMLSGTETQQVLHEFNNTIVAYPKEKTVGSLFIEQAMSTPNAIAVIGDQYNLSYKKLDEVSNQLANYLLNSCDVVSGDFIGITLDRTEWLIVSMLAILKIGAVYVPIDPKYPEARKHYIAKDSNCKLTINTTIIENFKTIKETCSAIFSAPIYASESLAYVLYTSGSTGNPKGVMITHKSIVRLSKSCDYVSLNTDTVWLSTGSISFDATTIEFWGTLLNGGKLIITDTYKLLNTTYLKSTIQKNNVNTLWMTASWFHQVAEEDGTVFDNISNLLVGGDKVLFKYTNKIFREYPNIVIINGYGPTENTTFSTTYTITDIEEKDVPIGKPINNSQAYVFDETLTSLQPIGIIGELCVGGDGLAKGYLNEEALTREKFIPNPFVKGAQMYRTGDLVRWLPDGNLEFVGRKDDQVKIRGYRVELGEIENVLSSVTGIINCCVLAKQDITTNKRLVGYIVKEDVILEKEEIQQQLALELADYMIPKLWVVLDEMPLTKNGKTDRNALPDPEMSQLTTKEYVSPKNEKQKHLVGIWKQLLSVIQIGIHDNFFELGGDSIITIQVVSRMKRLGYLLQPKDVFEYQTIEELSEVVTLEKGQIEGEQGVLEGICDLLPIQTWYFEDIYVAKEHFNQSLFLTIDKSVEDSHLLAAVQALIQYHDALRFQYKKEKNNWKQEYRASQGEITVHDFQFAVSEEELSELITDCYDRCQKKLSDTEDGVFKVILIKTPITQEKNRVLLVAHHLVVDGVSWRILMEDLGVLLDALHQGIKMDLGVKGSSFRQWVEVMKQYANSDVLLTQLPYWQKVISDFKPLNPDSTSIISQQKDVDTYHSVLGTKHTVSLLKEVHNCYGTEIEDILLSCLGLTISKWTKRDTVIIGLEGHGRENLSRTIDTTNTVGWFTSLYPVSLSVPQEISLGNLIKSVKEQLRNIPDKGMGYGALRYLNHSEQIREKLIGKHWDIVFNYLGQLDTIFKSSNKFGQAGDRIGEAEVGRNTPFHNSLVINSSITAGALVISWEYSRLEFNQSSIVELAAAYQQTLEMLIEHCCDDKEKEMTPSDFGLEKELTYTEFDAFTSILKNKKIAIQSIYKLSPLQEGMLFHGLYDTIAGSYIVQLGLHFKKEVKVDIVRSSWNYLIKNHSILRTGFFYKELSVPVQLVESEVQIPITELDVSSYTDEEQEKMIASFLKEDREVGFEFDTFPLIRITLIKTAPTSQRMIFTNHHILLDGWSMSVLIQEFIEAYTSLLKGEILPDRKEDLYEDYIQYITNKNTSQEEAFWKTYIKELSTPTVLPFTKGIVSGNKSNGNYEESILSIDTVLTKAILSYAKSNHLTANTIFQGVWAMLLSRYTSEKEVAYGVTVSGRPTDLEDSEQRVGLYINTIPLCTSLNADDEILEWLIALQLNHTACREYQYTSLATIQRLSQIKGDLFDTVFVFENYPISEALKKADDLLEIDTIQVKEQTNYPLAIAVTLDKKMFNMKFIHNTSIINESIVKQIQGHFIEVLKQLVQLPVSTTFRDISIVTSKEKRILLEDYNDTIIKEDEEENVVSLFKKQVEKKPNATAIVHEGKVLTYQELDEQSNQLANYLITECGVEEENFVGVMLGRSEWLIISFLAILKSGGTYIPIDPNYPEDRIKYIENDSQCKITIEDTLLLDFRNKKEEYSKNCDSLSIYPQMLAYIIYTSGSTGQPKGVMITHRGIVNTIMSQVRLFNQETTIHCLQFANQSFDASIWEILIALFSGSSLFIIGESIKKDIRLFVEFIKANRITWATLPPAYLKLLNIEELEGIDTLITAGEEAPILKAKEFAEVGNYSNAYGPTETSICATVFNGEIHDNISIGKPIANTRIYILTEDLHLQPQGIIGELCVAGIGVAKGYLNKESLTKEKFVTDPFSSGWPMYRTGDLARWLPDGNIEFVGRKDDQVKIRGHRIELGEIECALAKMATVNSCCVIAKSDEQGTKYLVGYLVIEGKFDRKKIQEELKNTLPGYMVPRIWSVLNTMPITSNGKIDKTKLPNEVDITRSLLEYVAPRNKIEEQLVQIWELLLTVKKVGIHDDFFDLGGHSLLATRLVSIIRQEIKVEISIRDVFSYTVLSELALFISANSLKELMPPIIPIKDKEHIPLSFSQERLWFLDQMKGSTAYHMPLVFRFEGAIDKQVVEACFKEIVSRHEILRTVIETEEGIGYQKVISEREWSMEHLVLETHELEKELAEFTARPFDLQKDYMLRMCLYEVGVDSWVLVGVFHHIASDGWSNTVFIREFITIYENYSKGKPWGLAPLPLQYADYAVWERNYIQGEVLEKQLAYWEQQLNSVTPLSLPYDYVRPSEQSTEGASMRFSLDNKITTDLKEICKEEGVTLFMLLLSVFKILLYRYSHQDDICVGTPIANRIQKESEDLIGFFANTLALRTDFSKELTFREVLQQVKETTLVAYNHQQLPFEKVVEHVTTNRDTSMTPLFQVLFVLQNMSGQKELKTNDFEISSYDYDSTTSKFDITLMAMEEADGIFLGVEYCVDLFKEQTIRGMLLHYNELLHCMVDNIDQKVSVTSLLTPTEEHQLLHVFNKVSIAYPKDKNLLDLISYQVMLAPDAIAVTLDKEQVSYRELDNRSNQLAHYLIERGVSSNDLVGICIERSVEMIIGILGILKSGGAYVPIDPEYPEDRITYIIEDADLQLIVTTTFGSRKLKNKEHDLVLLDKDKEHIAKEVSTLVKRKIKITDTAYVIYTSGSTGNPKGVLISHENVVRLFKNDAALFDFNKNDVWTLFHSFCFDFSVWEIFGALLFGGRLVIVPKMITKDTIAYSKLLKKEQVTVLNQTPKSFYNLQEEVLQELSDVVLRYVIFGGEALNPLKLQQWKKELPNCKLINMYGITETTVHVTYKEITGADVLKTTSTIGNAIPTLSCYILDDALQLVPIGVVGEICVSGAGLSKGYLNRKTLTNEKFVSNPFEPGERLYRSGDIGRWLADGTIEYIGRKDDQVKIRGYRIELGEIESVLSEMEAIRNCCVLAKTDSEGIAFLLGYVVVNNDFEKEEIKENLRKRLPEYMIPELWVFLDEMPLTSNGKINKKKLPNPDNARRSSKEYVAADNPTQKQLVAIWEEILEVDKIGIYDNFFELGGHSLLATRLVSLIRKRMKTELAIRDIFSRPTIIELGKYLINASKSIMPVIKSRSSNEKLPLSFSQERLWFIDQLEGSLNYHMPVSLYLEGALDIVALEGALKMIVSRHEILRTVINEEDGIGYQVVRATENWSLKKVTVEDHELLENQISEFIATPFDLSNDYMLRMCLFQLESESFELVGVLHHIASDGWSNSILVNELKTIYKALKRNQEIVLLPLPIQYADYAIWQRTYIDGIVLEQQLQYWQNQLQGIIPLMLPFDYLRPSLQSKQGANFSFLLDEELSTALNDFAKEEGVTLFMVLLSVFKVLLYRYSGQEDICVGTPIANRTQKETENLIGFFVNTLVLRSDLRGNPSFRMLLEKVKATTLEAYDYQLAPFEKVVDRVIESRDMSMSPLFQVLFVLQNTPEMGEIQLEDVSVYKDEVEINSSNYDLTLLVEEKGSRIVLDITYCSDLFTERTIKRIANHYKKLVSACIARPEVGIANASMLSETEEEDLLIASNNIQTVSSQETLVSLFAKQLTKTPNEVAVVFGEQEWTFFELDNISNKIANYLVSEYGITTEDFVGVKLERSNWLIGILLAIQKLGAVYIPIDPEYPKERIAYIEKDSNCSIVIDTEFLKKYDQISNHIHTNIPKIEVKKHMLSYVIYTSGSTGKPKGVMIEHEGIVNTIVSQITAFHILEKEACLQFANQSFDASISEIFVSLLAGAKLVIIEEAYKSDKDYFVDFIKKHSISWATIPPAFLEIIAIDDLKGIKTLVTAGEQAPLAKVKEFSKYGIYCNAYGPTETSICATIFEGEIDTNVPIGRPIHNTKVYVLSDELELQPQGIIGELCVAGKGLARGYLNQEELTAKAFVENPFVEGERMYRTGDLVRMQFNGNIEFIGRKDDQVKIRGYRIELGEIAHVIAAETYIDSCSVIVKKDKKGNSFLVSYVVATRGIEVLDIKEQLASKLPDYMIPQFWVFLDEMPITSNGKVDKKALPDFNHNEDITSLYTEARNETEEQLVAIWQELLEREKVGVIDDFFDLGGHSLLATRMVSIIRKEMLKEVTIRDIFTYPTIARLSFYISTQNKQEHFPRIVPQQREGQLPLSFSQERLWFIDQLEGTLDYNMPVVLKLTGVLDIQFLEDALKEIVQRHEILRTVIKTEDGKGYQEVRAADTWSLDTVEALVLENQEQLIHEFVSKPFDLSQDFMLRMRLYEVDENEYILAGAFHHIATDGWSNSILIKELITLYDGYKNGKINPLTPLSIQYADYAIWQRNYIEGTVLEKQLAYWNQKLRGVSSLVLPLDFPRPAIQSTKGNSFTFSLDTELSNSLDIICKEEEVTLFMLLLAAFKILLYKYSGQKDICVGSPIANRTREESEALIGFFVNTLALRSDLSGNPSISDILQQVKENTLEAYEHQQAPFEKVVDSVVEVRDRSMSPLFQVMFVLQNTPQEAINLEGLTITNMPYEVDNSKYDITLAAIENESGILLNMTYCTDLFREDTIRQMAEHYKMLLYHLIENTKEYIGNVTMITASEKHQLLTVFNETKLDYPHQTTVLDLFYKQVENTPDAIAVVFQDTALTYIELDKKTNQLARYLQKQGVKENSLVGICIGRSLEMIVGILGILKAKGTYVPIDPDYPEDRIAYILEDAEICFVISSAIHIELWKDKKAIELTLLDTDWNKIEAESSDRIPQFLSPEYLAYIIYTSGSTGNPKGVMVTHANLTGLAFSKIAYYGSVEGMLLLPSFVFDPSVSVIFGTLLTGGRLIIPSKEAIHDASQMKKLLQQNVDLLLCVSSYYNFLLNEEVLNNTQLRGVIVGGEKLNKKVVEKHYELYRSVAMYNEYGPTECTVWASVSKVQENEVIDIGCPVSNTQIYILDEQQQLVPRGVVGELCISGVGLSNGYLNREELTKEKFVPNPFVAGKRMYRTGDLARWLPDGRIAFVGRTDDQVKIRGYRIELGEIETALLKVADIESCCVIVKEDAQETKQLVGYVVVEGEFDMKAVKQELKLSLPEYMIPVLWMPLEIMPLTSNGKIDKKALPDLDMSLSLKESYVAPRNELEKQIAIVWQELLGVSEIGVHDNFFELGGDSIITIQVVSRMSRIGYAIQPRDLFEYQTISGLTSYIASGIGEIIGEQGFLTGQSDLLPIQQWYFDEIYSEGAHFNQAVLLAISKDINEASLRKTLEVLTTHHDALRFMYEQKGAQWIQTYGDKVSVVEVVDWNTVVETEEAFCETSITVICEHYQKRLSSHKEQLFTVVLIKTPCHIHDDRLFLLANHLIIDGVSWRILLDDFGRILKKTETTQETEVDLGKKGSSYREWVQALKAYTNKNSVLAQQSYWSSMSMDYMPIPTDLKGEVSNRNDVANYKNTLDTENTTALLKEIHQSYGTEIEDILISCLVMTIHGWSGKNKVMIGLEGHGREDISDEVDVSNTIGWFTNVYPVSLIDESKGALGNLIKSIKEQLRKIPDKGLGYGALLNLHPSEEVRKRISKIQWDILFNYLGQLDNLTTNESWFDIALESCGTPIGDSIPFTNKLEINSSVTGGQLQLEWSYSEKEYKPETIKKLANQYLSNIKTIINHCKNQKNRDFTPSDYGLEKEIEITELDAFFEGETTSDSEEIFKI</sequence>
<dbReference type="Pfam" id="PF00668">
    <property type="entry name" value="Condensation"/>
    <property type="match status" value="7"/>
</dbReference>
<keyword evidence="3" id="KW-0597">Phosphoprotein</keyword>
<feature type="domain" description="Carrier" evidence="8">
    <location>
        <begin position="6271"/>
        <end position="6345"/>
    </location>
</feature>
<dbReference type="CDD" id="cd05931">
    <property type="entry name" value="FAAL"/>
    <property type="match status" value="1"/>
</dbReference>
<dbReference type="NCBIfam" id="NF003417">
    <property type="entry name" value="PRK04813.1"/>
    <property type="match status" value="7"/>
</dbReference>
<name>A0ABT8WKC8_9FLAO</name>
<evidence type="ECO:0000256" key="5">
    <source>
        <dbReference type="ARBA" id="ARBA00022832"/>
    </source>
</evidence>
<feature type="domain" description="Carrier" evidence="8">
    <location>
        <begin position="1652"/>
        <end position="1726"/>
    </location>
</feature>
<dbReference type="RefSeq" id="WP_303300717.1">
    <property type="nucleotide sequence ID" value="NZ_BAABDA010000051.1"/>
</dbReference>
<feature type="domain" description="Carrier" evidence="8">
    <location>
        <begin position="3155"/>
        <end position="3230"/>
    </location>
</feature>
<dbReference type="CDD" id="cd17643">
    <property type="entry name" value="A_NRPS_Cytc1-like"/>
    <property type="match status" value="1"/>
</dbReference>
<dbReference type="CDD" id="cd19543">
    <property type="entry name" value="DCL_NRPS"/>
    <property type="match status" value="1"/>
</dbReference>
<feature type="domain" description="Carrier" evidence="8">
    <location>
        <begin position="4205"/>
        <end position="4280"/>
    </location>
</feature>
<reference evidence="9" key="1">
    <citation type="submission" date="2023-07" db="EMBL/GenBank/DDBJ databases">
        <title>Two novel species in the genus Flavivirga.</title>
        <authorList>
            <person name="Kwon K."/>
        </authorList>
    </citation>
    <scope>NUCLEOTIDE SEQUENCE</scope>
    <source>
        <strain evidence="9">KACC 14158</strain>
    </source>
</reference>
<feature type="domain" description="Carrier" evidence="8">
    <location>
        <begin position="5229"/>
        <end position="5304"/>
    </location>
</feature>
<dbReference type="InterPro" id="IPR040097">
    <property type="entry name" value="FAAL/FAAC"/>
</dbReference>
<dbReference type="PANTHER" id="PTHR45527">
    <property type="entry name" value="NONRIBOSOMAL PEPTIDE SYNTHETASE"/>
    <property type="match status" value="1"/>
</dbReference>
<evidence type="ECO:0000256" key="2">
    <source>
        <dbReference type="ARBA" id="ARBA00022450"/>
    </source>
</evidence>
<feature type="region of interest" description="Disordered" evidence="7">
    <location>
        <begin position="4184"/>
        <end position="4203"/>
    </location>
</feature>
<evidence type="ECO:0000313" key="9">
    <source>
        <dbReference type="EMBL" id="MDO5973609.1"/>
    </source>
</evidence>
<dbReference type="InterPro" id="IPR010060">
    <property type="entry name" value="NRPS_synth"/>
</dbReference>
<dbReference type="PROSITE" id="PS00012">
    <property type="entry name" value="PHOSPHOPANTETHEINE"/>
    <property type="match status" value="5"/>
</dbReference>
<dbReference type="NCBIfam" id="TIGR01720">
    <property type="entry name" value="NRPS-para261"/>
    <property type="match status" value="2"/>
</dbReference>
<dbReference type="Gene3D" id="3.30.559.30">
    <property type="entry name" value="Nonribosomal peptide synthetase, condensation domain"/>
    <property type="match status" value="7"/>
</dbReference>
<dbReference type="InterPro" id="IPR001242">
    <property type="entry name" value="Condensation_dom"/>
</dbReference>
<evidence type="ECO:0000259" key="8">
    <source>
        <dbReference type="PROSITE" id="PS50075"/>
    </source>
</evidence>
<dbReference type="SUPFAM" id="SSF56801">
    <property type="entry name" value="Acetyl-CoA synthetase-like"/>
    <property type="match status" value="6"/>
</dbReference>
<dbReference type="Pfam" id="PF00501">
    <property type="entry name" value="AMP-binding"/>
    <property type="match status" value="6"/>
</dbReference>
<dbReference type="SMART" id="SM00823">
    <property type="entry name" value="PKS_PP"/>
    <property type="match status" value="6"/>
</dbReference>
<keyword evidence="10" id="KW-1185">Reference proteome</keyword>
<dbReference type="InterPro" id="IPR009081">
    <property type="entry name" value="PP-bd_ACP"/>
</dbReference>
<dbReference type="NCBIfam" id="TIGR01733">
    <property type="entry name" value="AA-adenyl-dom"/>
    <property type="match status" value="5"/>
</dbReference>
<feature type="domain" description="Carrier" evidence="8">
    <location>
        <begin position="609"/>
        <end position="683"/>
    </location>
</feature>
<gene>
    <name evidence="9" type="ORF">Q4Q40_05390</name>
</gene>
<evidence type="ECO:0000256" key="3">
    <source>
        <dbReference type="ARBA" id="ARBA00022553"/>
    </source>
</evidence>
<keyword evidence="5" id="KW-0276">Fatty acid metabolism</keyword>
<dbReference type="InterPro" id="IPR020806">
    <property type="entry name" value="PKS_PP-bd"/>
</dbReference>
<dbReference type="InterPro" id="IPR006162">
    <property type="entry name" value="Ppantetheine_attach_site"/>
</dbReference>
<dbReference type="InterPro" id="IPR036736">
    <property type="entry name" value="ACP-like_sf"/>
</dbReference>
<dbReference type="Gene3D" id="3.30.300.30">
    <property type="match status" value="6"/>
</dbReference>
<dbReference type="NCBIfam" id="NF004282">
    <property type="entry name" value="PRK05691.1"/>
    <property type="match status" value="7"/>
</dbReference>
<dbReference type="SUPFAM" id="SSF52777">
    <property type="entry name" value="CoA-dependent acyltransferases"/>
    <property type="match status" value="14"/>
</dbReference>
<dbReference type="InterPro" id="IPR045851">
    <property type="entry name" value="AMP-bd_C_sf"/>
</dbReference>
<dbReference type="SUPFAM" id="SSF47336">
    <property type="entry name" value="ACP-like"/>
    <property type="match status" value="6"/>
</dbReference>
<evidence type="ECO:0000256" key="1">
    <source>
        <dbReference type="ARBA" id="ARBA00001957"/>
    </source>
</evidence>
<comment type="cofactor">
    <cofactor evidence="1">
        <name>pantetheine 4'-phosphate</name>
        <dbReference type="ChEBI" id="CHEBI:47942"/>
    </cofactor>
</comment>
<dbReference type="Gene3D" id="1.10.1200.10">
    <property type="entry name" value="ACP-like"/>
    <property type="match status" value="6"/>
</dbReference>
<dbReference type="InterPro" id="IPR042099">
    <property type="entry name" value="ANL_N_sf"/>
</dbReference>
<dbReference type="Gene3D" id="2.30.38.10">
    <property type="entry name" value="Luciferase, Domain 3"/>
    <property type="match status" value="5"/>
</dbReference>
<dbReference type="InterPro" id="IPR020845">
    <property type="entry name" value="AMP-binding_CS"/>
</dbReference>
<dbReference type="Gene3D" id="3.30.559.10">
    <property type="entry name" value="Chloramphenicol acetyltransferase-like domain"/>
    <property type="match status" value="7"/>
</dbReference>
<dbReference type="CDD" id="cd19531">
    <property type="entry name" value="LCL_NRPS-like"/>
    <property type="match status" value="4"/>
</dbReference>
<dbReference type="Gene3D" id="3.40.50.12780">
    <property type="entry name" value="N-terminal domain of ligase-like"/>
    <property type="match status" value="1"/>
</dbReference>
<dbReference type="PANTHER" id="PTHR45527:SF14">
    <property type="entry name" value="PLIPASTATIN SYNTHASE SUBUNIT B"/>
    <property type="match status" value="1"/>
</dbReference>
<dbReference type="PROSITE" id="PS50075">
    <property type="entry name" value="CARRIER"/>
    <property type="match status" value="6"/>
</dbReference>